<keyword evidence="3" id="KW-1185">Reference proteome</keyword>
<organism evidence="2 3">
    <name type="scientific">Gimesia alba</name>
    <dbReference type="NCBI Taxonomy" id="2527973"/>
    <lineage>
        <taxon>Bacteria</taxon>
        <taxon>Pseudomonadati</taxon>
        <taxon>Planctomycetota</taxon>
        <taxon>Planctomycetia</taxon>
        <taxon>Planctomycetales</taxon>
        <taxon>Planctomycetaceae</taxon>
        <taxon>Gimesia</taxon>
    </lineage>
</organism>
<dbReference type="PANTHER" id="PTHR12526:SF630">
    <property type="entry name" value="GLYCOSYLTRANSFERASE"/>
    <property type="match status" value="1"/>
</dbReference>
<sequence>MRMESAHLEIQLTTSSDNILSSHVSLEKIELTLDAIKYWSNYINPKRISIHYNQFLSIQNLKEIISSLMHHWYSSEFRLILSSNRMPDSFLLPELLEESGCILEIRTDGKSHSTSSTKHIIKRWQRTYYFNVIYTEVSQFQQNLHCLSKHSKTKTLIDDNMKAKVSSEIQPDLIMRDGKVLYSSDAIARDSLQPVERQKRNLNRKIRNYIPQEIKPQHSKHVNGFDSKKIILGFCIPSLSMGGVTRSLINMMNSNCDHNFCWSGVAIGSGFLFDPYTAKQILKHCPIYSSIDHPEFRGLVSVVGNACQMVLDRSDVINLWGYTSPTTELAITNWKKKPMLVTAHGQNEWTQKNIETSLGYANESILTSVSQKGVEVFPSHLQDHVKVIYNGVDFERCKPTVTRSEIRRRWGVSPETITLGYVGRFAPGKNIFAAAEAVSLLGESYHAIYVGEGLDNDNVISRVKDICGERCTIISRTEDIGSVFEGLDCLISASPSEGGPIVVSEAWVAGCPVVSTRVGFIPELESKYGQLVFHVPDNPTPCQIAQTVMEATRASPIVERAWNISRKVFDVKHMLKEYESHIVKKLKEYKNQKLKSNSFPNVSHVPLDSKRTSIVKSKQLSDQFLRNYKNSSKATEVDGSREDYICKSSIKVGFILYDLAFGGISRQLLNLMEAPIMPHMEWAGIAISTFKNYDHDVGKRIKRFCNIYSIDEFSNPFQEVINHSDVIYLTGYTQPHDLFDLTDFQDKTIITVAHGSCINSENQIRTALKYGKKHVHLAVSQETVNAYPEELHDTVHVIYNGVNISRCAPTIDRAKIRQAWGISETVTAIGYMGRMANDKNVLATAQAVKQLGEGYHAVYIGNGYAEVSLRSEIHKLCGPRCTILDKTEDIGSMLAALDRLIIASPAEGGPMVAAEAWLAGCPVISTPVGMIPELEKKHGTLTHRINLNPTPDELANAVKRSGFKSAEVQRAKSVAWRTFSPSKMLLEFENAVHFELAKTRVGFCISTCSMGGVSRAIITLLNQSSNKIRWSGIAIQGPGTFDPETAREVLNHCPIYCSVDDPRFQGLVTIVPNAHQAVVNRSDVVNLWGSIATNPELDQTDWNRVVVISSAHGECEWTRKNIDVSLKYGKQHLLHAVSEGGKNCFPEWMRNSVNVIYNGLDFNRCIAKRDRSQLRSEWGIKDGVKIVGYIGRFENGKNPLAVVNAVREMGDDYHALLVGEGVHEQQVIEQAKQICGNKVTIIPRTEDIGSILGVLDCLVVVSPKEGGPQVTMEAFGAKCPVVSTRVGFLQDFEPEYGKLAIEVPFEPSLDQLAQAIKQADRNHQRVEMAYQVAVQKFDPSEYISSFESMILNGTIITV</sequence>
<dbReference type="KEGG" id="gaz:Pan241w_04240"/>
<feature type="domain" description="Glycosyl transferase family 1" evidence="1">
    <location>
        <begin position="1171"/>
        <end position="1320"/>
    </location>
</feature>
<keyword evidence="2" id="KW-0808">Transferase</keyword>
<dbReference type="GO" id="GO:0016757">
    <property type="term" value="F:glycosyltransferase activity"/>
    <property type="evidence" value="ECO:0007669"/>
    <property type="project" value="UniProtKB-KW"/>
</dbReference>
<dbReference type="InterPro" id="IPR001296">
    <property type="entry name" value="Glyco_trans_1"/>
</dbReference>
<protein>
    <submittedName>
        <fullName evidence="2">Teichuronic acid biosynthesis glycosyltransferase TuaC</fullName>
        <ecNumber evidence="2">2.4.-.-</ecNumber>
    </submittedName>
</protein>
<proteinExistence type="predicted"/>
<evidence type="ECO:0000313" key="3">
    <source>
        <dbReference type="Proteomes" id="UP000317171"/>
    </source>
</evidence>
<dbReference type="PANTHER" id="PTHR12526">
    <property type="entry name" value="GLYCOSYLTRANSFERASE"/>
    <property type="match status" value="1"/>
</dbReference>
<evidence type="ECO:0000259" key="1">
    <source>
        <dbReference type="Pfam" id="PF00534"/>
    </source>
</evidence>
<dbReference type="CDD" id="cd03801">
    <property type="entry name" value="GT4_PimA-like"/>
    <property type="match status" value="3"/>
</dbReference>
<name>A0A517R932_9PLAN</name>
<reference evidence="2 3" key="1">
    <citation type="submission" date="2019-02" db="EMBL/GenBank/DDBJ databases">
        <title>Deep-cultivation of Planctomycetes and their phenomic and genomic characterization uncovers novel biology.</title>
        <authorList>
            <person name="Wiegand S."/>
            <person name="Jogler M."/>
            <person name="Boedeker C."/>
            <person name="Pinto D."/>
            <person name="Vollmers J."/>
            <person name="Rivas-Marin E."/>
            <person name="Kohn T."/>
            <person name="Peeters S.H."/>
            <person name="Heuer A."/>
            <person name="Rast P."/>
            <person name="Oberbeckmann S."/>
            <person name="Bunk B."/>
            <person name="Jeske O."/>
            <person name="Meyerdierks A."/>
            <person name="Storesund J.E."/>
            <person name="Kallscheuer N."/>
            <person name="Luecker S."/>
            <person name="Lage O.M."/>
            <person name="Pohl T."/>
            <person name="Merkel B.J."/>
            <person name="Hornburger P."/>
            <person name="Mueller R.-W."/>
            <person name="Bruemmer F."/>
            <person name="Labrenz M."/>
            <person name="Spormann A.M."/>
            <person name="Op den Camp H."/>
            <person name="Overmann J."/>
            <person name="Amann R."/>
            <person name="Jetten M.S.M."/>
            <person name="Mascher T."/>
            <person name="Medema M.H."/>
            <person name="Devos D.P."/>
            <person name="Kaster A.-K."/>
            <person name="Ovreas L."/>
            <person name="Rohde M."/>
            <person name="Galperin M.Y."/>
            <person name="Jogler C."/>
        </authorList>
    </citation>
    <scope>NUCLEOTIDE SEQUENCE [LARGE SCALE GENOMIC DNA]</scope>
    <source>
        <strain evidence="2 3">Pan241w</strain>
    </source>
</reference>
<keyword evidence="2" id="KW-0328">Glycosyltransferase</keyword>
<feature type="domain" description="Glycosyl transferase family 1" evidence="1">
    <location>
        <begin position="403"/>
        <end position="536"/>
    </location>
</feature>
<dbReference type="RefSeq" id="WP_145210185.1">
    <property type="nucleotide sequence ID" value="NZ_CP036269.1"/>
</dbReference>
<dbReference type="Pfam" id="PF13692">
    <property type="entry name" value="Glyco_trans_1_4"/>
    <property type="match status" value="1"/>
</dbReference>
<dbReference type="Gene3D" id="3.40.50.2000">
    <property type="entry name" value="Glycogen Phosphorylase B"/>
    <property type="match status" value="5"/>
</dbReference>
<dbReference type="Pfam" id="PF00534">
    <property type="entry name" value="Glycos_transf_1"/>
    <property type="match status" value="2"/>
</dbReference>
<accession>A0A517R932</accession>
<dbReference type="OrthoDB" id="232381at2"/>
<dbReference type="EMBL" id="CP036269">
    <property type="protein sequence ID" value="QDT40368.1"/>
    <property type="molecule type" value="Genomic_DNA"/>
</dbReference>
<dbReference type="EC" id="2.4.-.-" evidence="2"/>
<evidence type="ECO:0000313" key="2">
    <source>
        <dbReference type="EMBL" id="QDT40368.1"/>
    </source>
</evidence>
<gene>
    <name evidence="2" type="primary">tuaC_1</name>
    <name evidence="2" type="ORF">Pan241w_04240</name>
</gene>
<dbReference type="Proteomes" id="UP000317171">
    <property type="component" value="Chromosome"/>
</dbReference>
<dbReference type="SUPFAM" id="SSF53756">
    <property type="entry name" value="UDP-Glycosyltransferase/glycogen phosphorylase"/>
    <property type="match status" value="3"/>
</dbReference>